<evidence type="ECO:0000256" key="1">
    <source>
        <dbReference type="ARBA" id="ARBA00007625"/>
    </source>
</evidence>
<evidence type="ECO:0000256" key="4">
    <source>
        <dbReference type="ARBA" id="ARBA00039238"/>
    </source>
</evidence>
<keyword evidence="8" id="KW-1185">Reference proteome</keyword>
<comment type="caution">
    <text evidence="7">The sequence shown here is derived from an EMBL/GenBank/DDBJ whole genome shotgun (WGS) entry which is preliminary data.</text>
</comment>
<feature type="compositionally biased region" description="Acidic residues" evidence="6">
    <location>
        <begin position="46"/>
        <end position="57"/>
    </location>
</feature>
<feature type="compositionally biased region" description="Acidic residues" evidence="6">
    <location>
        <begin position="352"/>
        <end position="367"/>
    </location>
</feature>
<keyword evidence="2" id="KW-0853">WD repeat</keyword>
<proteinExistence type="inferred from homology"/>
<feature type="region of interest" description="Disordered" evidence="6">
    <location>
        <begin position="352"/>
        <end position="428"/>
    </location>
</feature>
<dbReference type="EMBL" id="JAGHQL010000202">
    <property type="protein sequence ID" value="KAH0536490.1"/>
    <property type="molecule type" value="Genomic_DNA"/>
</dbReference>
<gene>
    <name evidence="7" type="ORF">FGG08_006643</name>
</gene>
<keyword evidence="3" id="KW-0677">Repeat</keyword>
<dbReference type="PANTHER" id="PTHR44019:SF20">
    <property type="entry name" value="WD REPEAT-CONTAINING PROTEIN 55"/>
    <property type="match status" value="1"/>
</dbReference>
<accession>A0A9P8HXW4</accession>
<evidence type="ECO:0000256" key="3">
    <source>
        <dbReference type="ARBA" id="ARBA00022737"/>
    </source>
</evidence>
<feature type="compositionally biased region" description="Acidic residues" evidence="6">
    <location>
        <begin position="382"/>
        <end position="394"/>
    </location>
</feature>
<reference evidence="7" key="1">
    <citation type="submission" date="2021-03" db="EMBL/GenBank/DDBJ databases">
        <title>Comparative genomics and phylogenomic investigation of the class Geoglossomycetes provide insights into ecological specialization and systematics.</title>
        <authorList>
            <person name="Melie T."/>
            <person name="Pirro S."/>
            <person name="Miller A.N."/>
            <person name="Quandt A."/>
        </authorList>
    </citation>
    <scope>NUCLEOTIDE SEQUENCE</scope>
    <source>
        <strain evidence="7">GBOQ0MN5Z8</strain>
    </source>
</reference>
<protein>
    <recommendedName>
        <fullName evidence="4">WD repeat-containing protein JIP5</fullName>
    </recommendedName>
    <alternativeName>
        <fullName evidence="5">WD repeat-containing protein jip5</fullName>
    </alternativeName>
</protein>
<organism evidence="7 8">
    <name type="scientific">Glutinoglossum americanum</name>
    <dbReference type="NCBI Taxonomy" id="1670608"/>
    <lineage>
        <taxon>Eukaryota</taxon>
        <taxon>Fungi</taxon>
        <taxon>Dikarya</taxon>
        <taxon>Ascomycota</taxon>
        <taxon>Pezizomycotina</taxon>
        <taxon>Geoglossomycetes</taxon>
        <taxon>Geoglossales</taxon>
        <taxon>Geoglossaceae</taxon>
        <taxon>Glutinoglossum</taxon>
    </lineage>
</organism>
<name>A0A9P8HXW4_9PEZI</name>
<sequence length="428" mass="45944">MFENICTVPLTSDLFAQVLHPTEPLLAVGLSAGHVQTYRLPGERVDNEDENDDEDDSGGGGGEPGKIDVRWRTKRHKGSCRCLGFAIGGDGTDAIVKAASSHTGQVISKIAIPPVPDTTTPDAPTLIHALSPQTLLLATDSSALHLYDTRQPNQQHHHSPSQTHHPHDDYISSLTPLPASDASTSGYSKQWATTGGTTLAVTDLRQGVLVRSEDQEEELLCSAFVRALSTKPKQGGKVIVGGAGGVLTLWEKGVWDDQGERVIVDRGIGGGESLDALAMLPPASRWNNVPLAAVGLGDGRIRFVKLGGLNKLSETTLRHDDVEGVVGLNVDVEGRLISGGGMVIKVWHEMMEDENDDSEEDSEEEDQAVMGNEKKKRKGASDDSDGNDDDDSSDSSEQGKPDKRRKKKKKSTATQQQQSHILGFKGMD</sequence>
<dbReference type="AlphaFoldDB" id="A0A9P8HXW4"/>
<evidence type="ECO:0000256" key="2">
    <source>
        <dbReference type="ARBA" id="ARBA00022574"/>
    </source>
</evidence>
<evidence type="ECO:0000256" key="6">
    <source>
        <dbReference type="SAM" id="MobiDB-lite"/>
    </source>
</evidence>
<comment type="similarity">
    <text evidence="1">Belongs to the WD repeat WDR55 family.</text>
</comment>
<evidence type="ECO:0000256" key="5">
    <source>
        <dbReference type="ARBA" id="ARBA00039514"/>
    </source>
</evidence>
<feature type="compositionally biased region" description="Basic residues" evidence="6">
    <location>
        <begin position="402"/>
        <end position="411"/>
    </location>
</feature>
<feature type="region of interest" description="Disordered" evidence="6">
    <location>
        <begin position="150"/>
        <end position="176"/>
    </location>
</feature>
<dbReference type="InterPro" id="IPR015943">
    <property type="entry name" value="WD40/YVTN_repeat-like_dom_sf"/>
</dbReference>
<dbReference type="PANTHER" id="PTHR44019">
    <property type="entry name" value="WD REPEAT-CONTAINING PROTEIN 55"/>
    <property type="match status" value="1"/>
</dbReference>
<dbReference type="OrthoDB" id="2288928at2759"/>
<dbReference type="SUPFAM" id="SSF50978">
    <property type="entry name" value="WD40 repeat-like"/>
    <property type="match status" value="1"/>
</dbReference>
<dbReference type="InterPro" id="IPR050505">
    <property type="entry name" value="WDR55/POC1"/>
</dbReference>
<evidence type="ECO:0000313" key="8">
    <source>
        <dbReference type="Proteomes" id="UP000698800"/>
    </source>
</evidence>
<dbReference type="InterPro" id="IPR036322">
    <property type="entry name" value="WD40_repeat_dom_sf"/>
</dbReference>
<feature type="region of interest" description="Disordered" evidence="6">
    <location>
        <begin position="39"/>
        <end position="68"/>
    </location>
</feature>
<dbReference type="Proteomes" id="UP000698800">
    <property type="component" value="Unassembled WGS sequence"/>
</dbReference>
<evidence type="ECO:0000313" key="7">
    <source>
        <dbReference type="EMBL" id="KAH0536490.1"/>
    </source>
</evidence>
<dbReference type="Gene3D" id="2.130.10.10">
    <property type="entry name" value="YVTN repeat-like/Quinoprotein amine dehydrogenase"/>
    <property type="match status" value="1"/>
</dbReference>